<dbReference type="Gene3D" id="1.10.287.500">
    <property type="entry name" value="Helix hairpin bin"/>
    <property type="match status" value="2"/>
</dbReference>
<accession>V6F3N8</accession>
<dbReference type="AlphaFoldDB" id="V6F3N8"/>
<keyword evidence="2" id="KW-1185">Reference proteome</keyword>
<evidence type="ECO:0000313" key="2">
    <source>
        <dbReference type="Proteomes" id="UP000018922"/>
    </source>
</evidence>
<dbReference type="Proteomes" id="UP000018922">
    <property type="component" value="Chromosome I"/>
</dbReference>
<reference evidence="1 2" key="1">
    <citation type="journal article" date="2014" name="Genome Announc.">
        <title>Complete genome sequence of Magnetospirillum gryphiswaldense MSR-1.</title>
        <authorList>
            <person name="Wang X."/>
            <person name="Wang Q."/>
            <person name="Zhang W."/>
            <person name="Wang Y."/>
            <person name="Li L."/>
            <person name="Wen T."/>
            <person name="Zhang T."/>
            <person name="Zhang Y."/>
            <person name="Xu J."/>
            <person name="Hu J."/>
            <person name="Li S."/>
            <person name="Liu L."/>
            <person name="Liu J."/>
            <person name="Jiang W."/>
            <person name="Tian J."/>
            <person name="Li Y."/>
            <person name="Schuler D."/>
            <person name="Wang L."/>
            <person name="Li J."/>
        </authorList>
    </citation>
    <scope>NUCLEOTIDE SEQUENCE [LARGE SCALE GENOMIC DNA]</scope>
    <source>
        <strain evidence="2">DSM 6361 / JCM 21280 / NBRC 15271 / MSR-1</strain>
    </source>
</reference>
<sequence length="254" mass="27067">MVPPHLPATSRPMYSAERQMHERRAKAKPEATLDTLVAMITDMRGEISSLRSEVAALKQPSVAANPLVGEPVTDSGDDAAVVLLKAELHGLAKCIAETKLEIAAIRPSGPAGSDDHITIVANELDAVVAATEDATQSILDSVEAVDTMAQELRSHVSNAYAGGILNDISEKMTAILEACNFQDITGQRITKVVNTLKYVEQRVNAMIAIWGEEAAANDISSPKEDLREGDARLLNGPQLDGIGISQNDIDAMFG</sequence>
<name>V6F3N8_MAGGM</name>
<dbReference type="EMBL" id="HG794546">
    <property type="protein sequence ID" value="CDL00150.1"/>
    <property type="molecule type" value="Genomic_DNA"/>
</dbReference>
<dbReference type="GO" id="GO:0050920">
    <property type="term" value="P:regulation of chemotaxis"/>
    <property type="evidence" value="ECO:0007669"/>
    <property type="project" value="InterPro"/>
</dbReference>
<dbReference type="HOGENOM" id="CLU_053644_1_0_5"/>
<dbReference type="STRING" id="1430440.MGMSRv2__2935"/>
<dbReference type="KEGG" id="mgy:MGMSRv2__2935"/>
<gene>
    <name evidence="1" type="ordered locus">MGMSRv2__2935</name>
</gene>
<evidence type="ECO:0000313" key="1">
    <source>
        <dbReference type="EMBL" id="CDL00150.1"/>
    </source>
</evidence>
<dbReference type="Pfam" id="PF04344">
    <property type="entry name" value="CheZ"/>
    <property type="match status" value="1"/>
</dbReference>
<dbReference type="InterPro" id="IPR007439">
    <property type="entry name" value="Chemotax_Pase_CheZ"/>
</dbReference>
<dbReference type="GO" id="GO:0009288">
    <property type="term" value="C:bacterial-type flagellum"/>
    <property type="evidence" value="ECO:0007669"/>
    <property type="project" value="InterPro"/>
</dbReference>
<dbReference type="SUPFAM" id="SSF75708">
    <property type="entry name" value="Chemotaxis phosphatase CheZ"/>
    <property type="match status" value="1"/>
</dbReference>
<dbReference type="GO" id="GO:0003824">
    <property type="term" value="F:catalytic activity"/>
    <property type="evidence" value="ECO:0007669"/>
    <property type="project" value="InterPro"/>
</dbReference>
<protein>
    <submittedName>
        <fullName evidence="1">Uncharacterized protein</fullName>
    </submittedName>
</protein>
<proteinExistence type="predicted"/>
<organism evidence="1 2">
    <name type="scientific">Magnetospirillum gryphiswaldense (strain DSM 6361 / JCM 21280 / NBRC 15271 / MSR-1)</name>
    <dbReference type="NCBI Taxonomy" id="431944"/>
    <lineage>
        <taxon>Bacteria</taxon>
        <taxon>Pseudomonadati</taxon>
        <taxon>Pseudomonadota</taxon>
        <taxon>Alphaproteobacteria</taxon>
        <taxon>Rhodospirillales</taxon>
        <taxon>Rhodospirillaceae</taxon>
        <taxon>Magnetospirillum</taxon>
    </lineage>
</organism>
<dbReference type="eggNOG" id="COG3143">
    <property type="taxonomic scope" value="Bacteria"/>
</dbReference>